<keyword evidence="2" id="KW-0813">Transport</keyword>
<dbReference type="InterPro" id="IPR013563">
    <property type="entry name" value="Oligopep_ABC_C"/>
</dbReference>
<dbReference type="NCBIfam" id="TIGR01727">
    <property type="entry name" value="oligo_HPY"/>
    <property type="match status" value="1"/>
</dbReference>
<dbReference type="InterPro" id="IPR003593">
    <property type="entry name" value="AAA+_ATPase"/>
</dbReference>
<keyword evidence="4" id="KW-0067">ATP-binding</keyword>
<dbReference type="FunCoup" id="D9Q1M6">
    <property type="interactions" value="39"/>
</dbReference>
<dbReference type="PANTHER" id="PTHR43776">
    <property type="entry name" value="TRANSPORT ATP-BINDING PROTEIN"/>
    <property type="match status" value="1"/>
</dbReference>
<gene>
    <name evidence="6" type="ordered locus">ASAC_0808</name>
</gene>
<organism evidence="6 7">
    <name type="scientific">Acidilobus saccharovorans (strain DSM 16705 / JCM 18335 / VKM B-2471 / 345-15)</name>
    <dbReference type="NCBI Taxonomy" id="666510"/>
    <lineage>
        <taxon>Archaea</taxon>
        <taxon>Thermoproteota</taxon>
        <taxon>Thermoprotei</taxon>
        <taxon>Acidilobales</taxon>
        <taxon>Acidilobaceae</taxon>
        <taxon>Acidilobus</taxon>
    </lineage>
</organism>
<protein>
    <submittedName>
        <fullName evidence="6">Dipeptide/oligopeptide ABC transporter, ATPase component</fullName>
    </submittedName>
</protein>
<dbReference type="HOGENOM" id="CLU_000604_1_23_2"/>
<dbReference type="SMART" id="SM00382">
    <property type="entry name" value="AAA"/>
    <property type="match status" value="1"/>
</dbReference>
<dbReference type="OrthoDB" id="18209at2157"/>
<dbReference type="Proteomes" id="UP000000346">
    <property type="component" value="Chromosome"/>
</dbReference>
<evidence type="ECO:0000256" key="1">
    <source>
        <dbReference type="ARBA" id="ARBA00005417"/>
    </source>
</evidence>
<evidence type="ECO:0000313" key="7">
    <source>
        <dbReference type="Proteomes" id="UP000000346"/>
    </source>
</evidence>
<dbReference type="EMBL" id="CP001742">
    <property type="protein sequence ID" value="ADL19214.1"/>
    <property type="molecule type" value="Genomic_DNA"/>
</dbReference>
<evidence type="ECO:0000256" key="4">
    <source>
        <dbReference type="ARBA" id="ARBA00022840"/>
    </source>
</evidence>
<name>D9Q1M6_ACIS3</name>
<dbReference type="RefSeq" id="WP_013266726.1">
    <property type="nucleotide sequence ID" value="NC_014374.1"/>
</dbReference>
<reference evidence="6 7" key="1">
    <citation type="journal article" date="2010" name="Appl. Environ. Microbiol.">
        <title>The genome sequence of the crenarchaeon Acidilobus saccharovorans supports a new order, Acidilobales, and suggests an important ecological role in terrestrial acidic hot springs.</title>
        <authorList>
            <person name="Mardanov A.V."/>
            <person name="Svetlitchnyi V.A."/>
            <person name="Beletsky A.V."/>
            <person name="Prokofeva M.I."/>
            <person name="Bonch-Osmolovskaya E.A."/>
            <person name="Ravin N.V."/>
            <person name="Skryabin K.G."/>
        </authorList>
    </citation>
    <scope>NUCLEOTIDE SEQUENCE [LARGE SCALE GENOMIC DNA]</scope>
    <source>
        <strain evidence="7">DSM 16705 / JCM 18335 / VKM B-2471 / 345-15</strain>
    </source>
</reference>
<dbReference type="InterPro" id="IPR050319">
    <property type="entry name" value="ABC_transp_ATP-bind"/>
</dbReference>
<dbReference type="InterPro" id="IPR003439">
    <property type="entry name" value="ABC_transporter-like_ATP-bd"/>
</dbReference>
<keyword evidence="7" id="KW-1185">Reference proteome</keyword>
<dbReference type="GO" id="GO:0005524">
    <property type="term" value="F:ATP binding"/>
    <property type="evidence" value="ECO:0007669"/>
    <property type="project" value="UniProtKB-KW"/>
</dbReference>
<dbReference type="AlphaFoldDB" id="D9Q1M6"/>
<feature type="domain" description="ABC transporter" evidence="5">
    <location>
        <begin position="3"/>
        <end position="275"/>
    </location>
</feature>
<proteinExistence type="inferred from homology"/>
<evidence type="ECO:0000256" key="3">
    <source>
        <dbReference type="ARBA" id="ARBA00022741"/>
    </source>
</evidence>
<dbReference type="Gene3D" id="3.40.50.300">
    <property type="entry name" value="P-loop containing nucleotide triphosphate hydrolases"/>
    <property type="match status" value="1"/>
</dbReference>
<dbReference type="SUPFAM" id="SSF52540">
    <property type="entry name" value="P-loop containing nucleoside triphosphate hydrolases"/>
    <property type="match status" value="1"/>
</dbReference>
<dbReference type="GO" id="GO:0015833">
    <property type="term" value="P:peptide transport"/>
    <property type="evidence" value="ECO:0007669"/>
    <property type="project" value="InterPro"/>
</dbReference>
<dbReference type="InParanoid" id="D9Q1M6"/>
<accession>D9Q1M6</accession>
<evidence type="ECO:0000259" key="5">
    <source>
        <dbReference type="PROSITE" id="PS50893"/>
    </source>
</evidence>
<dbReference type="PROSITE" id="PS50893">
    <property type="entry name" value="ABC_TRANSPORTER_2"/>
    <property type="match status" value="1"/>
</dbReference>
<dbReference type="InterPro" id="IPR027417">
    <property type="entry name" value="P-loop_NTPase"/>
</dbReference>
<evidence type="ECO:0000256" key="2">
    <source>
        <dbReference type="ARBA" id="ARBA00022448"/>
    </source>
</evidence>
<dbReference type="STRING" id="666510.ASAC_0808"/>
<dbReference type="KEGG" id="asc:ASAC_0808"/>
<dbReference type="GO" id="GO:0055085">
    <property type="term" value="P:transmembrane transport"/>
    <property type="evidence" value="ECO:0007669"/>
    <property type="project" value="UniProtKB-ARBA"/>
</dbReference>
<dbReference type="InterPro" id="IPR017871">
    <property type="entry name" value="ABC_transporter-like_CS"/>
</dbReference>
<dbReference type="Pfam" id="PF08352">
    <property type="entry name" value="oligo_HPY"/>
    <property type="match status" value="1"/>
</dbReference>
<dbReference type="PANTHER" id="PTHR43776:SF7">
    <property type="entry name" value="D,D-DIPEPTIDE TRANSPORT ATP-BINDING PROTEIN DDPF-RELATED"/>
    <property type="match status" value="1"/>
</dbReference>
<dbReference type="CDD" id="cd03257">
    <property type="entry name" value="ABC_NikE_OppD_transporters"/>
    <property type="match status" value="1"/>
</dbReference>
<dbReference type="GeneID" id="9499043"/>
<dbReference type="GO" id="GO:0016887">
    <property type="term" value="F:ATP hydrolysis activity"/>
    <property type="evidence" value="ECO:0007669"/>
    <property type="project" value="InterPro"/>
</dbReference>
<sequence length="422" mass="46699">MIIAGRNLKMYFPVKGVRGAYVRAVDNVSVEVKEGEIVGLVGESGSGKSTLGRLLIRLLEPTAGDVLFKVPDNELENYDAAVERNDLESAKKIASRYSILKLRGSALKQFRREVGIVFQDPYSSLDPRLRIADIIAEPMIETGFASRDKAMSRVYDLLEEVQLPREFADRYPHELSGGQRQRVAIARGIATNPKFVVLDEPTSALDVSVQAEILELLKDLREKYNMAMLLITHNISVVSYMADRIYVMYAGKLMEKGPKSAVIKSPAHPYTQALISSVPQVGKLMQRVVLKGDVPSLVSPPKGCRFHERCPVAVATCGWTSDEVAEALTRLSEARYSELSNRLSIKVIDELTLAVSGISSEELKSIIDNESEGVRALKSIESVKEEDGRVIIKLSRYAEPPMRAVSEGHYAACHLVNPRLQT</sequence>
<comment type="similarity">
    <text evidence="1">Belongs to the ABC transporter superfamily.</text>
</comment>
<dbReference type="Pfam" id="PF00005">
    <property type="entry name" value="ABC_tran"/>
    <property type="match status" value="1"/>
</dbReference>
<keyword evidence="3" id="KW-0547">Nucleotide-binding</keyword>
<evidence type="ECO:0000313" key="6">
    <source>
        <dbReference type="EMBL" id="ADL19214.1"/>
    </source>
</evidence>
<dbReference type="PROSITE" id="PS00211">
    <property type="entry name" value="ABC_TRANSPORTER_1"/>
    <property type="match status" value="1"/>
</dbReference>
<dbReference type="eggNOG" id="arCOG00184">
    <property type="taxonomic scope" value="Archaea"/>
</dbReference>